<keyword evidence="4" id="KW-0067">ATP-binding</keyword>
<dbReference type="PANTHER" id="PTHR32071">
    <property type="entry name" value="TRANSCRIPTIONAL REGULATORY PROTEIN"/>
    <property type="match status" value="1"/>
</dbReference>
<dbReference type="Gene3D" id="1.10.1790.10">
    <property type="entry name" value="PRD domain"/>
    <property type="match status" value="1"/>
</dbReference>
<dbReference type="InterPro" id="IPR036662">
    <property type="entry name" value="PTS_EIIA_man-typ_sf"/>
</dbReference>
<dbReference type="InterPro" id="IPR036390">
    <property type="entry name" value="WH_DNA-bd_sf"/>
</dbReference>
<proteinExistence type="predicted"/>
<dbReference type="Pfam" id="PF00158">
    <property type="entry name" value="Sigma54_activat"/>
    <property type="match status" value="1"/>
</dbReference>
<feature type="domain" description="Sigma-54 factor interaction" evidence="6">
    <location>
        <begin position="106"/>
        <end position="340"/>
    </location>
</feature>
<dbReference type="InterPro" id="IPR011608">
    <property type="entry name" value="PRD"/>
</dbReference>
<dbReference type="SUPFAM" id="SSF63520">
    <property type="entry name" value="PTS-regulatory domain, PRD"/>
    <property type="match status" value="1"/>
</dbReference>
<keyword evidence="5" id="KW-0238">DNA-binding</keyword>
<evidence type="ECO:0000313" key="10">
    <source>
        <dbReference type="Proteomes" id="UP001597427"/>
    </source>
</evidence>
<feature type="domain" description="PRD" evidence="8">
    <location>
        <begin position="817"/>
        <end position="914"/>
    </location>
</feature>
<dbReference type="InterPro" id="IPR027417">
    <property type="entry name" value="P-loop_NTPase"/>
</dbReference>
<dbReference type="InterPro" id="IPR003593">
    <property type="entry name" value="AAA+_ATPase"/>
</dbReference>
<dbReference type="InterPro" id="IPR002078">
    <property type="entry name" value="Sigma_54_int"/>
</dbReference>
<dbReference type="Gene3D" id="1.10.10.10">
    <property type="entry name" value="Winged helix-like DNA-binding domain superfamily/Winged helix DNA-binding domain"/>
    <property type="match status" value="1"/>
</dbReference>
<dbReference type="Proteomes" id="UP001597427">
    <property type="component" value="Unassembled WGS sequence"/>
</dbReference>
<gene>
    <name evidence="9" type="ORF">ACFSR0_02975</name>
</gene>
<feature type="domain" description="PTS EIIA type-4" evidence="7">
    <location>
        <begin position="561"/>
        <end position="696"/>
    </location>
</feature>
<dbReference type="PROSITE" id="PS51372">
    <property type="entry name" value="PRD_2"/>
    <property type="match status" value="1"/>
</dbReference>
<name>A0ABW5TGY2_9ENTE</name>
<reference evidence="10" key="1">
    <citation type="journal article" date="2019" name="Int. J. Syst. Evol. Microbiol.">
        <title>The Global Catalogue of Microorganisms (GCM) 10K type strain sequencing project: providing services to taxonomists for standard genome sequencing and annotation.</title>
        <authorList>
            <consortium name="The Broad Institute Genomics Platform"/>
            <consortium name="The Broad Institute Genome Sequencing Center for Infectious Disease"/>
            <person name="Wu L."/>
            <person name="Ma J."/>
        </authorList>
    </citation>
    <scope>NUCLEOTIDE SEQUENCE [LARGE SCALE GENOMIC DNA]</scope>
    <source>
        <strain evidence="10">TISTR 932</strain>
    </source>
</reference>
<dbReference type="Gene3D" id="3.40.50.300">
    <property type="entry name" value="P-loop containing nucleotide triphosphate hydrolases"/>
    <property type="match status" value="1"/>
</dbReference>
<dbReference type="InterPro" id="IPR011991">
    <property type="entry name" value="ArsR-like_HTH"/>
</dbReference>
<dbReference type="InterPro" id="IPR025662">
    <property type="entry name" value="Sigma_54_int_dom_ATP-bd_1"/>
</dbReference>
<dbReference type="RefSeq" id="WP_379979762.1">
    <property type="nucleotide sequence ID" value="NZ_JBHUMO010000015.1"/>
</dbReference>
<dbReference type="PROSITE" id="PS51096">
    <property type="entry name" value="PTS_EIIA_TYPE_4"/>
    <property type="match status" value="1"/>
</dbReference>
<keyword evidence="2" id="KW-0808">Transferase</keyword>
<keyword evidence="10" id="KW-1185">Reference proteome</keyword>
<dbReference type="PROSITE" id="PS50045">
    <property type="entry name" value="SIGMA54_INTERACT_4"/>
    <property type="match status" value="1"/>
</dbReference>
<evidence type="ECO:0000313" key="9">
    <source>
        <dbReference type="EMBL" id="MFD2728401.1"/>
    </source>
</evidence>
<sequence>MSKKLVIETLQSITNNVKTLAPDDILSAEEIAKEVGIQRNTTSQYLNELVKEGLAIKVKTRPAMFYDRQVFAELFFEPIKSVYESYDALIQEKKEKTMESKVFDEVIGDKESLDKVIDQIKAATFYPGTGLPIMLQGDTGVGKSLLARKLYEFCVEQGILAQNAPYLELNCAQYYHNPELMSSILFGYKKGAFTGADDNHIGLLEAADGGVLFLDECHRLSPESQEKLFHYIDHHTFSRIGQNEKTIKSHVRLVFATTETVQENFLRTFIRRIPIIAHIPTLQERTKHEIAEYVYTFFIQESRKLNCTIVVSPWIMNRLLTMVYRDNVGELKNLIKIICAGAFSKKINANELTITAESLENNLLAKFLALKEIDNIEDQDVKITPLNETKDFIRTDNQDNRLIMDFFKVVARIFQQFESNEISSDYVINQLSREATTVIEMFVYDDAEEKASLKLLRNTVKELINFLESSFFIKIHGNSIIALTSYLYKRNQLTIDQNFVSQEELLFIQKFISDHLMRESKLLNALLALVESKLDVTLTATEKILLILYLRGLNLEVKSPKTRCVILAHGFSTASSIADVVNRFLDEHLFDAFDMPFNVPLEKVKDFMNHYLSVNDCSNGLIVLVDMGSLLVLAENLKDQLSGPMLIMNNVITQQALFIGELVKKKNDLEIIAEKIKDGMPLEYRVVYPNNKRKPMIITVCHTGMGAAQQLKAFLQSSIPKETGYEIEAVDFHYLKKYGEQTTLFKQYAVQGIVGTENPNIESVPYVSLEDLISGQGKERIDQIFKEIRDSDTRKMINDNLVRNLSIERLISAVTILDVKKVIEYIDEVIIELERRLKVTLTNSKKAILYVHIAGLVERIIRNQDATTYEMRELTREEEYKMSLISDAISILETAYNIVVSKSEIQYIYDIIYI</sequence>
<evidence type="ECO:0000256" key="3">
    <source>
        <dbReference type="ARBA" id="ARBA00022741"/>
    </source>
</evidence>
<keyword evidence="3" id="KW-0547">Nucleotide-binding</keyword>
<dbReference type="InterPro" id="IPR036634">
    <property type="entry name" value="PRD_sf"/>
</dbReference>
<comment type="caution">
    <text evidence="9">The sequence shown here is derived from an EMBL/GenBank/DDBJ whole genome shotgun (WGS) entry which is preliminary data.</text>
</comment>
<accession>A0ABW5TGY2</accession>
<dbReference type="PROSITE" id="PS00675">
    <property type="entry name" value="SIGMA54_INTERACT_1"/>
    <property type="match status" value="1"/>
</dbReference>
<dbReference type="SUPFAM" id="SSF53062">
    <property type="entry name" value="PTS system fructose IIA component-like"/>
    <property type="match status" value="1"/>
</dbReference>
<dbReference type="InterPro" id="IPR036388">
    <property type="entry name" value="WH-like_DNA-bd_sf"/>
</dbReference>
<evidence type="ECO:0000256" key="2">
    <source>
        <dbReference type="ARBA" id="ARBA00022679"/>
    </source>
</evidence>
<dbReference type="PANTHER" id="PTHR32071:SF38">
    <property type="entry name" value="PSP OPERON TRANSCRIPTIONAL ACTIVATOR"/>
    <property type="match status" value="1"/>
</dbReference>
<dbReference type="SUPFAM" id="SSF52540">
    <property type="entry name" value="P-loop containing nucleoside triphosphate hydrolases"/>
    <property type="match status" value="1"/>
</dbReference>
<dbReference type="InterPro" id="IPR004701">
    <property type="entry name" value="PTS_EIIA_man-typ"/>
</dbReference>
<dbReference type="EMBL" id="JBHUMO010000015">
    <property type="protein sequence ID" value="MFD2728401.1"/>
    <property type="molecule type" value="Genomic_DNA"/>
</dbReference>
<dbReference type="CDD" id="cd00009">
    <property type="entry name" value="AAA"/>
    <property type="match status" value="1"/>
</dbReference>
<evidence type="ECO:0000256" key="5">
    <source>
        <dbReference type="ARBA" id="ARBA00023125"/>
    </source>
</evidence>
<evidence type="ECO:0000256" key="1">
    <source>
        <dbReference type="ARBA" id="ARBA00020887"/>
    </source>
</evidence>
<dbReference type="SUPFAM" id="SSF46785">
    <property type="entry name" value="Winged helix' DNA-binding domain"/>
    <property type="match status" value="1"/>
</dbReference>
<dbReference type="CDD" id="cd00090">
    <property type="entry name" value="HTH_ARSR"/>
    <property type="match status" value="1"/>
</dbReference>
<evidence type="ECO:0000259" key="7">
    <source>
        <dbReference type="PROSITE" id="PS51096"/>
    </source>
</evidence>
<evidence type="ECO:0000259" key="6">
    <source>
        <dbReference type="PROSITE" id="PS50045"/>
    </source>
</evidence>
<dbReference type="Gene3D" id="3.40.50.510">
    <property type="entry name" value="Phosphotransferase system, mannose-type IIA component"/>
    <property type="match status" value="1"/>
</dbReference>
<evidence type="ECO:0000256" key="4">
    <source>
        <dbReference type="ARBA" id="ARBA00022840"/>
    </source>
</evidence>
<dbReference type="SMART" id="SM00382">
    <property type="entry name" value="AAA"/>
    <property type="match status" value="1"/>
</dbReference>
<protein>
    <recommendedName>
        <fullName evidence="1">DNA translocase FtsK</fullName>
    </recommendedName>
</protein>
<organism evidence="9 10">
    <name type="scientific">Enterococcus camelliae</name>
    <dbReference type="NCBI Taxonomy" id="453959"/>
    <lineage>
        <taxon>Bacteria</taxon>
        <taxon>Bacillati</taxon>
        <taxon>Bacillota</taxon>
        <taxon>Bacilli</taxon>
        <taxon>Lactobacillales</taxon>
        <taxon>Enterococcaceae</taxon>
        <taxon>Enterococcus</taxon>
    </lineage>
</organism>
<dbReference type="Pfam" id="PF00874">
    <property type="entry name" value="PRD"/>
    <property type="match status" value="1"/>
</dbReference>
<evidence type="ECO:0000259" key="8">
    <source>
        <dbReference type="PROSITE" id="PS51372"/>
    </source>
</evidence>